<dbReference type="RefSeq" id="XP_041185628.1">
    <property type="nucleotide sequence ID" value="XM_041337374.1"/>
</dbReference>
<dbReference type="AlphaFoldDB" id="A0A9P7J1A0"/>
<dbReference type="Proteomes" id="UP000807769">
    <property type="component" value="Unassembled WGS sequence"/>
</dbReference>
<keyword evidence="2" id="KW-1185">Reference proteome</keyword>
<reference evidence="1" key="1">
    <citation type="journal article" date="2020" name="New Phytol.">
        <title>Comparative genomics reveals dynamic genome evolution in host specialist ectomycorrhizal fungi.</title>
        <authorList>
            <person name="Lofgren L.A."/>
            <person name="Nguyen N.H."/>
            <person name="Vilgalys R."/>
            <person name="Ruytinx J."/>
            <person name="Liao H.L."/>
            <person name="Branco S."/>
            <person name="Kuo A."/>
            <person name="LaButti K."/>
            <person name="Lipzen A."/>
            <person name="Andreopoulos W."/>
            <person name="Pangilinan J."/>
            <person name="Riley R."/>
            <person name="Hundley H."/>
            <person name="Na H."/>
            <person name="Barry K."/>
            <person name="Grigoriev I.V."/>
            <person name="Stajich J.E."/>
            <person name="Kennedy P.G."/>
        </authorList>
    </citation>
    <scope>NUCLEOTIDE SEQUENCE</scope>
    <source>
        <strain evidence="1">MN1</strain>
    </source>
</reference>
<proteinExistence type="predicted"/>
<accession>A0A9P7J1A0</accession>
<name>A0A9P7J1A0_9AGAM</name>
<dbReference type="GeneID" id="64631390"/>
<dbReference type="OrthoDB" id="10472321at2759"/>
<protein>
    <submittedName>
        <fullName evidence="1">Uncharacterized protein</fullName>
    </submittedName>
</protein>
<dbReference type="EMBL" id="JABBWG010000169">
    <property type="protein sequence ID" value="KAG1798697.1"/>
    <property type="molecule type" value="Genomic_DNA"/>
</dbReference>
<evidence type="ECO:0000313" key="1">
    <source>
        <dbReference type="EMBL" id="KAG1798697.1"/>
    </source>
</evidence>
<sequence length="69" mass="7818">MRQVDLVVEPKNLDGDSVVCCYYFANHRDRCLFCPSHGLPLKHNIGNIGITFLACAQLHKTLSMKLRIC</sequence>
<comment type="caution">
    <text evidence="1">The sequence shown here is derived from an EMBL/GenBank/DDBJ whole genome shotgun (WGS) entry which is preliminary data.</text>
</comment>
<evidence type="ECO:0000313" key="2">
    <source>
        <dbReference type="Proteomes" id="UP000807769"/>
    </source>
</evidence>
<gene>
    <name evidence="1" type="ORF">BJ212DRAFT_1403404</name>
</gene>
<organism evidence="1 2">
    <name type="scientific">Suillus subaureus</name>
    <dbReference type="NCBI Taxonomy" id="48587"/>
    <lineage>
        <taxon>Eukaryota</taxon>
        <taxon>Fungi</taxon>
        <taxon>Dikarya</taxon>
        <taxon>Basidiomycota</taxon>
        <taxon>Agaricomycotina</taxon>
        <taxon>Agaricomycetes</taxon>
        <taxon>Agaricomycetidae</taxon>
        <taxon>Boletales</taxon>
        <taxon>Suillineae</taxon>
        <taxon>Suillaceae</taxon>
        <taxon>Suillus</taxon>
    </lineage>
</organism>